<keyword evidence="10" id="KW-1185">Reference proteome</keyword>
<evidence type="ECO:0000256" key="1">
    <source>
        <dbReference type="ARBA" id="ARBA00004651"/>
    </source>
</evidence>
<evidence type="ECO:0000256" key="2">
    <source>
        <dbReference type="ARBA" id="ARBA00007362"/>
    </source>
</evidence>
<dbReference type="STRING" id="1157490.EL26_16250"/>
<evidence type="ECO:0000313" key="9">
    <source>
        <dbReference type="EMBL" id="KEO82329.1"/>
    </source>
</evidence>
<keyword evidence="3" id="KW-1003">Cell membrane</keyword>
<feature type="transmembrane region" description="Helical" evidence="7">
    <location>
        <begin position="238"/>
        <end position="256"/>
    </location>
</feature>
<keyword evidence="4 7" id="KW-0812">Transmembrane</keyword>
<feature type="transmembrane region" description="Helical" evidence="7">
    <location>
        <begin position="94"/>
        <end position="113"/>
    </location>
</feature>
<reference evidence="9 10" key="1">
    <citation type="journal article" date="2013" name="Int. J. Syst. Evol. Microbiol.">
        <title>Tumebacillus flagellatus sp. nov., an alpha-amylase/pullulanase-producing bacterium isolated from cassava wastewater.</title>
        <authorList>
            <person name="Wang Q."/>
            <person name="Xie N."/>
            <person name="Qin Y."/>
            <person name="Shen N."/>
            <person name="Zhu J."/>
            <person name="Mi H."/>
            <person name="Huang R."/>
        </authorList>
    </citation>
    <scope>NUCLEOTIDE SEQUENCE [LARGE SCALE GENOMIC DNA]</scope>
    <source>
        <strain evidence="9 10">GST4</strain>
    </source>
</reference>
<dbReference type="GO" id="GO:0005886">
    <property type="term" value="C:plasma membrane"/>
    <property type="evidence" value="ECO:0007669"/>
    <property type="project" value="UniProtKB-SubCell"/>
</dbReference>
<feature type="transmembrane region" description="Helical" evidence="7">
    <location>
        <begin position="176"/>
        <end position="195"/>
    </location>
</feature>
<protein>
    <submittedName>
        <fullName evidence="9">Multidrug transporter</fullName>
    </submittedName>
</protein>
<comment type="caution">
    <text evidence="9">The sequence shown here is derived from an EMBL/GenBank/DDBJ whole genome shotgun (WGS) entry which is preliminary data.</text>
</comment>
<feature type="transmembrane region" description="Helical" evidence="7">
    <location>
        <begin position="145"/>
        <end position="164"/>
    </location>
</feature>
<dbReference type="Pfam" id="PF00892">
    <property type="entry name" value="EamA"/>
    <property type="match status" value="2"/>
</dbReference>
<dbReference type="AlphaFoldDB" id="A0A074LMH5"/>
<organism evidence="9 10">
    <name type="scientific">Tumebacillus flagellatus</name>
    <dbReference type="NCBI Taxonomy" id="1157490"/>
    <lineage>
        <taxon>Bacteria</taxon>
        <taxon>Bacillati</taxon>
        <taxon>Bacillota</taxon>
        <taxon>Bacilli</taxon>
        <taxon>Bacillales</taxon>
        <taxon>Alicyclobacillaceae</taxon>
        <taxon>Tumebacillus</taxon>
    </lineage>
</organism>
<dbReference type="eggNOG" id="COG0697">
    <property type="taxonomic scope" value="Bacteria"/>
</dbReference>
<feature type="transmembrane region" description="Helical" evidence="7">
    <location>
        <begin position="65"/>
        <end position="88"/>
    </location>
</feature>
<feature type="transmembrane region" description="Helical" evidence="7">
    <location>
        <begin position="207"/>
        <end position="226"/>
    </location>
</feature>
<sequence length="307" mass="33403">MKPLKADLVMLFVTLCWGSSYLLMKIGLESISAFQLIALRFGIAFVLAAILFFRHLFRTMNVKTLLYSFCLGLLLFAVLTCITVGLKTTTTSKAGFLQSLTVVFVPLIGAFLLKSKITPKTILSVLIAIMGIGCLTIEFPLTVSIGDLWCMASALFYAIHILLASNVSKKVDTLSLGIMQIGFTGLLGFMFSLLFETPAWPTSTTAWFAILMLSVFCSLGFVVQVIVSKYTSANRTGLIFSLEPVFAAIFGVLFAHEVLGGMGTIGAALVLLSIVLTTGNLRINLFRKAVRKRNNLSPVESRTKVVV</sequence>
<evidence type="ECO:0000256" key="4">
    <source>
        <dbReference type="ARBA" id="ARBA00022692"/>
    </source>
</evidence>
<dbReference type="InterPro" id="IPR000620">
    <property type="entry name" value="EamA_dom"/>
</dbReference>
<evidence type="ECO:0000256" key="3">
    <source>
        <dbReference type="ARBA" id="ARBA00022475"/>
    </source>
</evidence>
<dbReference type="OrthoDB" id="9804865at2"/>
<dbReference type="InterPro" id="IPR051258">
    <property type="entry name" value="Diverse_Substrate_Transporter"/>
</dbReference>
<evidence type="ECO:0000256" key="6">
    <source>
        <dbReference type="ARBA" id="ARBA00023136"/>
    </source>
</evidence>
<dbReference type="InterPro" id="IPR037185">
    <property type="entry name" value="EmrE-like"/>
</dbReference>
<dbReference type="PANTHER" id="PTHR42920:SF5">
    <property type="entry name" value="EAMA DOMAIN-CONTAINING PROTEIN"/>
    <property type="match status" value="1"/>
</dbReference>
<name>A0A074LMH5_9BACL</name>
<keyword evidence="6 7" id="KW-0472">Membrane</keyword>
<dbReference type="PANTHER" id="PTHR42920">
    <property type="entry name" value="OS03G0707200 PROTEIN-RELATED"/>
    <property type="match status" value="1"/>
</dbReference>
<evidence type="ECO:0000256" key="5">
    <source>
        <dbReference type="ARBA" id="ARBA00022989"/>
    </source>
</evidence>
<dbReference type="Proteomes" id="UP000027931">
    <property type="component" value="Unassembled WGS sequence"/>
</dbReference>
<accession>A0A074LMH5</accession>
<feature type="transmembrane region" description="Helical" evidence="7">
    <location>
        <begin position="30"/>
        <end position="53"/>
    </location>
</feature>
<keyword evidence="5 7" id="KW-1133">Transmembrane helix</keyword>
<dbReference type="SUPFAM" id="SSF103481">
    <property type="entry name" value="Multidrug resistance efflux transporter EmrE"/>
    <property type="match status" value="2"/>
</dbReference>
<comment type="similarity">
    <text evidence="2">Belongs to the EamA transporter family.</text>
</comment>
<dbReference type="RefSeq" id="WP_038090774.1">
    <property type="nucleotide sequence ID" value="NZ_JMIR01000024.1"/>
</dbReference>
<proteinExistence type="inferred from homology"/>
<feature type="transmembrane region" description="Helical" evidence="7">
    <location>
        <begin position="262"/>
        <end position="283"/>
    </location>
</feature>
<feature type="domain" description="EamA" evidence="8">
    <location>
        <begin position="5"/>
        <end position="135"/>
    </location>
</feature>
<evidence type="ECO:0000256" key="7">
    <source>
        <dbReference type="SAM" id="Phobius"/>
    </source>
</evidence>
<dbReference type="EMBL" id="JMIR01000024">
    <property type="protein sequence ID" value="KEO82329.1"/>
    <property type="molecule type" value="Genomic_DNA"/>
</dbReference>
<feature type="domain" description="EamA" evidence="8">
    <location>
        <begin position="145"/>
        <end position="278"/>
    </location>
</feature>
<comment type="subcellular location">
    <subcellularLocation>
        <location evidence="1">Cell membrane</location>
        <topology evidence="1">Multi-pass membrane protein</topology>
    </subcellularLocation>
</comment>
<evidence type="ECO:0000313" key="10">
    <source>
        <dbReference type="Proteomes" id="UP000027931"/>
    </source>
</evidence>
<evidence type="ECO:0000259" key="8">
    <source>
        <dbReference type="Pfam" id="PF00892"/>
    </source>
</evidence>
<feature type="transmembrane region" description="Helical" evidence="7">
    <location>
        <begin position="122"/>
        <end position="139"/>
    </location>
</feature>
<gene>
    <name evidence="9" type="ORF">EL26_16250</name>
</gene>